<comment type="caution">
    <text evidence="2">The sequence shown here is derived from an EMBL/GenBank/DDBJ whole genome shotgun (WGS) entry which is preliminary data.</text>
</comment>
<dbReference type="Proteomes" id="UP000238375">
    <property type="component" value="Unassembled WGS sequence"/>
</dbReference>
<dbReference type="OrthoDB" id="637094at2"/>
<feature type="transmembrane region" description="Helical" evidence="1">
    <location>
        <begin position="92"/>
        <end position="111"/>
    </location>
</feature>
<feature type="transmembrane region" description="Helical" evidence="1">
    <location>
        <begin position="317"/>
        <end position="340"/>
    </location>
</feature>
<evidence type="ECO:0008006" key="4">
    <source>
        <dbReference type="Google" id="ProtNLM"/>
    </source>
</evidence>
<feature type="transmembrane region" description="Helical" evidence="1">
    <location>
        <begin position="284"/>
        <end position="305"/>
    </location>
</feature>
<feature type="transmembrane region" description="Helical" evidence="1">
    <location>
        <begin position="146"/>
        <end position="166"/>
    </location>
</feature>
<organism evidence="2 3">
    <name type="scientific">Spirosoma oryzae</name>
    <dbReference type="NCBI Taxonomy" id="1469603"/>
    <lineage>
        <taxon>Bacteria</taxon>
        <taxon>Pseudomonadati</taxon>
        <taxon>Bacteroidota</taxon>
        <taxon>Cytophagia</taxon>
        <taxon>Cytophagales</taxon>
        <taxon>Cytophagaceae</taxon>
        <taxon>Spirosoma</taxon>
    </lineage>
</organism>
<accession>A0A2T0TMW2</accession>
<dbReference type="AlphaFoldDB" id="A0A2T0TMW2"/>
<feature type="transmembrane region" description="Helical" evidence="1">
    <location>
        <begin position="186"/>
        <end position="210"/>
    </location>
</feature>
<feature type="transmembrane region" description="Helical" evidence="1">
    <location>
        <begin position="117"/>
        <end position="134"/>
    </location>
</feature>
<evidence type="ECO:0000256" key="1">
    <source>
        <dbReference type="SAM" id="Phobius"/>
    </source>
</evidence>
<evidence type="ECO:0000313" key="2">
    <source>
        <dbReference type="EMBL" id="PRY46941.1"/>
    </source>
</evidence>
<evidence type="ECO:0000313" key="3">
    <source>
        <dbReference type="Proteomes" id="UP000238375"/>
    </source>
</evidence>
<keyword evidence="3" id="KW-1185">Reference proteome</keyword>
<protein>
    <recommendedName>
        <fullName evidence="4">DUF4153 domain-containing protein</fullName>
    </recommendedName>
</protein>
<proteinExistence type="predicted"/>
<feature type="transmembrane region" description="Helical" evidence="1">
    <location>
        <begin position="393"/>
        <end position="413"/>
    </location>
</feature>
<feature type="transmembrane region" description="Helical" evidence="1">
    <location>
        <begin position="252"/>
        <end position="272"/>
    </location>
</feature>
<dbReference type="EMBL" id="PVTE01000001">
    <property type="protein sequence ID" value="PRY46941.1"/>
    <property type="molecule type" value="Genomic_DNA"/>
</dbReference>
<keyword evidence="1" id="KW-0472">Membrane</keyword>
<dbReference type="RefSeq" id="WP_106135718.1">
    <property type="nucleotide sequence ID" value="NZ_PVTE01000001.1"/>
</dbReference>
<feature type="transmembrane region" description="Helical" evidence="1">
    <location>
        <begin position="352"/>
        <end position="373"/>
    </location>
</feature>
<gene>
    <name evidence="2" type="ORF">CLV58_1015</name>
</gene>
<sequence>MHNDILAHLDNPQYLEQLYRADKPAFRKAFDSLYPQIENNLLAKAWHERLSYNPDGLSWGTPRDRVVVLLASVVAALLAKLPAILSLAPGYYYPRNIGFIAFPLLIGYFAWKQTVPRQTGIVLAVLMGLAAVYINWLPQAPTSDTLILACLHLPLWLWSLLGFTFTGGRLRRDANWLGFLRYNGELVVMTAVLLLACGLATAITINLFNLIGWNIIGFYSNYVVICSLAALPIVATYLTQVQPALVGKVSPVIARLFSPFALVMLLIYLVAMTASGKNLYHDRAFLLLFNGLLVGVMALIFFSVAGTGSVHQNRVQLLILFLLSIVTILINGIALSAILFRIAEWGITPNRAAVLGSNVLILCHLLLVGFRLWQVTTRRSDLSPISRSMAYFLPVYSAWAVVVVFVFPLLFGFK</sequence>
<keyword evidence="1" id="KW-0812">Transmembrane</keyword>
<keyword evidence="1" id="KW-1133">Transmembrane helix</keyword>
<feature type="transmembrane region" description="Helical" evidence="1">
    <location>
        <begin position="222"/>
        <end position="240"/>
    </location>
</feature>
<name>A0A2T0TMW2_9BACT</name>
<feature type="transmembrane region" description="Helical" evidence="1">
    <location>
        <begin position="66"/>
        <end position="85"/>
    </location>
</feature>
<reference evidence="2 3" key="1">
    <citation type="submission" date="2018-03" db="EMBL/GenBank/DDBJ databases">
        <title>Genomic Encyclopedia of Archaeal and Bacterial Type Strains, Phase II (KMG-II): from individual species to whole genera.</title>
        <authorList>
            <person name="Goeker M."/>
        </authorList>
    </citation>
    <scope>NUCLEOTIDE SEQUENCE [LARGE SCALE GENOMIC DNA]</scope>
    <source>
        <strain evidence="2 3">DSM 28354</strain>
    </source>
</reference>